<dbReference type="Proteomes" id="UP000183180">
    <property type="component" value="Unassembled WGS sequence"/>
</dbReference>
<keyword evidence="7" id="KW-0249">Electron transport</keyword>
<keyword evidence="6" id="KW-0274">FAD</keyword>
<comment type="subunit">
    <text evidence="3">Heterodimer of an alpha and a beta subunit.</text>
</comment>
<proteinExistence type="inferred from homology"/>
<dbReference type="InterPro" id="IPR000049">
    <property type="entry name" value="ET-Flavoprotein_bsu_CS"/>
</dbReference>
<evidence type="ECO:0000256" key="9">
    <source>
        <dbReference type="SAM" id="MobiDB-lite"/>
    </source>
</evidence>
<dbReference type="SMART" id="SM00893">
    <property type="entry name" value="ETF"/>
    <property type="match status" value="2"/>
</dbReference>
<dbReference type="Gene3D" id="3.40.50.1220">
    <property type="entry name" value="TPP-binding domain"/>
    <property type="match status" value="1"/>
</dbReference>
<feature type="domain" description="Electron transfer flavoprotein alpha/beta-subunit N-terminal" evidence="10">
    <location>
        <begin position="24"/>
        <end position="214"/>
    </location>
</feature>
<dbReference type="PROSITE" id="PS01065">
    <property type="entry name" value="ETF_BETA"/>
    <property type="match status" value="1"/>
</dbReference>
<dbReference type="InterPro" id="IPR014730">
    <property type="entry name" value="ETF_a/b_N"/>
</dbReference>
<dbReference type="InterPro" id="IPR014731">
    <property type="entry name" value="ETF_asu_C"/>
</dbReference>
<dbReference type="SUPFAM" id="SSF52467">
    <property type="entry name" value="DHS-like NAD/FAD-binding domain"/>
    <property type="match status" value="1"/>
</dbReference>
<dbReference type="PANTHER" id="PTHR43153:SF1">
    <property type="entry name" value="ELECTRON TRANSFER FLAVOPROTEIN SUBUNIT ALPHA, MITOCHONDRIAL"/>
    <property type="match status" value="1"/>
</dbReference>
<dbReference type="GO" id="GO:0033539">
    <property type="term" value="P:fatty acid beta-oxidation using acyl-CoA dehydrogenase"/>
    <property type="evidence" value="ECO:0007669"/>
    <property type="project" value="TreeGrafter"/>
</dbReference>
<dbReference type="Pfam" id="PF00766">
    <property type="entry name" value="ETF_alpha"/>
    <property type="match status" value="1"/>
</dbReference>
<keyword evidence="4" id="KW-0813">Transport</keyword>
<protein>
    <submittedName>
        <fullName evidence="11">Electron transfer flavoprotein, alpha subunit</fullName>
    </submittedName>
</protein>
<dbReference type="InterPro" id="IPR014729">
    <property type="entry name" value="Rossmann-like_a/b/a_fold"/>
</dbReference>
<dbReference type="STRING" id="158898.SAMN04488548_1341284"/>
<dbReference type="EMBL" id="FNLM01000034">
    <property type="protein sequence ID" value="SDU45272.1"/>
    <property type="molecule type" value="Genomic_DNA"/>
</dbReference>
<dbReference type="AlphaFoldDB" id="A0A1H2IMK5"/>
<dbReference type="InterPro" id="IPR029035">
    <property type="entry name" value="DHS-like_NAD/FAD-binding_dom"/>
</dbReference>
<dbReference type="FunFam" id="3.40.50.1220:FF:000001">
    <property type="entry name" value="Electron transfer flavoprotein, alpha subunit"/>
    <property type="match status" value="1"/>
</dbReference>
<evidence type="ECO:0000313" key="11">
    <source>
        <dbReference type="EMBL" id="SDU45272.1"/>
    </source>
</evidence>
<accession>A0A1H2IMK5</accession>
<name>A0A1H2IMK5_9ACTN</name>
<evidence type="ECO:0000313" key="12">
    <source>
        <dbReference type="Proteomes" id="UP000183180"/>
    </source>
</evidence>
<evidence type="ECO:0000259" key="10">
    <source>
        <dbReference type="SMART" id="SM00893"/>
    </source>
</evidence>
<dbReference type="InterPro" id="IPR001308">
    <property type="entry name" value="ETF_a/FixB"/>
</dbReference>
<dbReference type="GO" id="GO:0050660">
    <property type="term" value="F:flavin adenine dinucleotide binding"/>
    <property type="evidence" value="ECO:0007669"/>
    <property type="project" value="InterPro"/>
</dbReference>
<evidence type="ECO:0000256" key="3">
    <source>
        <dbReference type="ARBA" id="ARBA00011355"/>
    </source>
</evidence>
<comment type="function">
    <text evidence="8">The electron transfer flavoprotein serves as a specific electron acceptor for other dehydrogenases. It transfers the electrons to the main respiratory chain via ETF-ubiquinone oxidoreductase (ETF dehydrogenase).</text>
</comment>
<comment type="cofactor">
    <cofactor evidence="1">
        <name>FAD</name>
        <dbReference type="ChEBI" id="CHEBI:57692"/>
    </cofactor>
</comment>
<dbReference type="Pfam" id="PF01012">
    <property type="entry name" value="ETF"/>
    <property type="match status" value="2"/>
</dbReference>
<evidence type="ECO:0000256" key="7">
    <source>
        <dbReference type="ARBA" id="ARBA00022982"/>
    </source>
</evidence>
<evidence type="ECO:0000256" key="1">
    <source>
        <dbReference type="ARBA" id="ARBA00001974"/>
    </source>
</evidence>
<evidence type="ECO:0000256" key="6">
    <source>
        <dbReference type="ARBA" id="ARBA00022827"/>
    </source>
</evidence>
<evidence type="ECO:0000256" key="2">
    <source>
        <dbReference type="ARBA" id="ARBA00005817"/>
    </source>
</evidence>
<evidence type="ECO:0000256" key="8">
    <source>
        <dbReference type="ARBA" id="ARBA00025649"/>
    </source>
</evidence>
<dbReference type="InterPro" id="IPR018206">
    <property type="entry name" value="ETF_asu_C_CS"/>
</dbReference>
<dbReference type="GO" id="GO:0009055">
    <property type="term" value="F:electron transfer activity"/>
    <property type="evidence" value="ECO:0007669"/>
    <property type="project" value="InterPro"/>
</dbReference>
<dbReference type="PROSITE" id="PS00696">
    <property type="entry name" value="ETF_ALPHA"/>
    <property type="match status" value="1"/>
</dbReference>
<dbReference type="SUPFAM" id="SSF52402">
    <property type="entry name" value="Adenine nucleotide alpha hydrolases-like"/>
    <property type="match status" value="2"/>
</dbReference>
<evidence type="ECO:0000256" key="5">
    <source>
        <dbReference type="ARBA" id="ARBA00022630"/>
    </source>
</evidence>
<keyword evidence="5" id="KW-0285">Flavoprotein</keyword>
<feature type="domain" description="Electron transfer flavoprotein alpha/beta-subunit N-terminal" evidence="10">
    <location>
        <begin position="283"/>
        <end position="473"/>
    </location>
</feature>
<dbReference type="CDD" id="cd01714">
    <property type="entry name" value="ETF_beta"/>
    <property type="match status" value="1"/>
</dbReference>
<evidence type="ECO:0000256" key="4">
    <source>
        <dbReference type="ARBA" id="ARBA00022448"/>
    </source>
</evidence>
<gene>
    <name evidence="11" type="ORF">SAMN04488548_1341284</name>
</gene>
<dbReference type="PANTHER" id="PTHR43153">
    <property type="entry name" value="ELECTRON TRANSFER FLAVOPROTEIN ALPHA"/>
    <property type="match status" value="1"/>
</dbReference>
<sequence>MTNIVVLIKQVPDTWSERKLSDGDYTLDREAADAVLDEINERAVEEALKIKEADGGEVTILTAGPERATDAIRKALSMGADKAIHIKDDLLHGSDAVQTAYVLARALGTVEGVELVIAGNEATDGRVGAIPAMIAEYLELPHLTHLRKLTLEGETLKGERETDEGIFHVEAQLPAIVSVNEKINEPRFPSFKGIMAAKKKEVAVVTLAEIDVEPTDVGLENAGSVVNSSTRSRRRPRASASPTKATAARRSPSTWSARRSSDLPHQTIRRTPDIQEITNMAEVLVLVEQDAEGALKKVTSELITAARALGTPSAVVVGKPGSADAIIDGLKEAGAEKVYVAESDDAATHLIDPQVDVLSSIAESAAPAAVLVAATADGKEIAGRLAVRLGSGVLADVVDVKEGGVGIHSIFGGAFTVEAQAKGDTPVISVRPGGVEAAPQAGAGERVDVEVPAPAENAVKITKVEPNVGGDRPELTEASIVVSGGRGVGSAEKFSVVEELADALGAAVGASRAAVDSGYYPGQFQVGQTGKTVSPQLYVALGISGAIQHRAGMQTSKTIVAVNKDEEAPIFEIADYGIVGDLFNVAPQLTEEVKKRK</sequence>
<feature type="region of interest" description="Disordered" evidence="9">
    <location>
        <begin position="220"/>
        <end position="266"/>
    </location>
</feature>
<dbReference type="InterPro" id="IPR033948">
    <property type="entry name" value="ETF_beta_N"/>
</dbReference>
<dbReference type="Gene3D" id="3.40.50.620">
    <property type="entry name" value="HUPs"/>
    <property type="match status" value="2"/>
</dbReference>
<organism evidence="11 12">
    <name type="scientific">Gordonia westfalica</name>
    <dbReference type="NCBI Taxonomy" id="158898"/>
    <lineage>
        <taxon>Bacteria</taxon>
        <taxon>Bacillati</taxon>
        <taxon>Actinomycetota</taxon>
        <taxon>Actinomycetes</taxon>
        <taxon>Mycobacteriales</taxon>
        <taxon>Gordoniaceae</taxon>
        <taxon>Gordonia</taxon>
    </lineage>
</organism>
<reference evidence="11 12" key="1">
    <citation type="submission" date="2016-10" db="EMBL/GenBank/DDBJ databases">
        <authorList>
            <person name="de Groot N.N."/>
        </authorList>
    </citation>
    <scope>NUCLEOTIDE SEQUENCE [LARGE SCALE GENOMIC DNA]</scope>
    <source>
        <strain evidence="11 12">DSM 44215</strain>
    </source>
</reference>
<comment type="similarity">
    <text evidence="2">Belongs to the ETF alpha-subunit/FixB family.</text>
</comment>